<dbReference type="Proteomes" id="UP001175211">
    <property type="component" value="Unassembled WGS sequence"/>
</dbReference>
<gene>
    <name evidence="2" type="ORF">EV420DRAFT_1750767</name>
</gene>
<feature type="compositionally biased region" description="Polar residues" evidence="1">
    <location>
        <begin position="124"/>
        <end position="136"/>
    </location>
</feature>
<comment type="caution">
    <text evidence="2">The sequence shown here is derived from an EMBL/GenBank/DDBJ whole genome shotgun (WGS) entry which is preliminary data.</text>
</comment>
<feature type="region of interest" description="Disordered" evidence="1">
    <location>
        <begin position="94"/>
        <end position="327"/>
    </location>
</feature>
<feature type="compositionally biased region" description="Low complexity" evidence="1">
    <location>
        <begin position="197"/>
        <end position="207"/>
    </location>
</feature>
<reference evidence="2" key="1">
    <citation type="submission" date="2023-06" db="EMBL/GenBank/DDBJ databases">
        <authorList>
            <consortium name="Lawrence Berkeley National Laboratory"/>
            <person name="Ahrendt S."/>
            <person name="Sahu N."/>
            <person name="Indic B."/>
            <person name="Wong-Bajracharya J."/>
            <person name="Merenyi Z."/>
            <person name="Ke H.-M."/>
            <person name="Monk M."/>
            <person name="Kocsube S."/>
            <person name="Drula E."/>
            <person name="Lipzen A."/>
            <person name="Balint B."/>
            <person name="Henrissat B."/>
            <person name="Andreopoulos B."/>
            <person name="Martin F.M."/>
            <person name="Harder C.B."/>
            <person name="Rigling D."/>
            <person name="Ford K.L."/>
            <person name="Foster G.D."/>
            <person name="Pangilinan J."/>
            <person name="Papanicolaou A."/>
            <person name="Barry K."/>
            <person name="LaButti K."/>
            <person name="Viragh M."/>
            <person name="Koriabine M."/>
            <person name="Yan M."/>
            <person name="Riley R."/>
            <person name="Champramary S."/>
            <person name="Plett K.L."/>
            <person name="Tsai I.J."/>
            <person name="Slot J."/>
            <person name="Sipos G."/>
            <person name="Plett J."/>
            <person name="Nagy L.G."/>
            <person name="Grigoriev I.V."/>
        </authorList>
    </citation>
    <scope>NUCLEOTIDE SEQUENCE</scope>
    <source>
        <strain evidence="2">CCBAS 213</strain>
    </source>
</reference>
<organism evidence="2 3">
    <name type="scientific">Armillaria tabescens</name>
    <name type="common">Ringless honey mushroom</name>
    <name type="synonym">Agaricus tabescens</name>
    <dbReference type="NCBI Taxonomy" id="1929756"/>
    <lineage>
        <taxon>Eukaryota</taxon>
        <taxon>Fungi</taxon>
        <taxon>Dikarya</taxon>
        <taxon>Basidiomycota</taxon>
        <taxon>Agaricomycotina</taxon>
        <taxon>Agaricomycetes</taxon>
        <taxon>Agaricomycetidae</taxon>
        <taxon>Agaricales</taxon>
        <taxon>Marasmiineae</taxon>
        <taxon>Physalacriaceae</taxon>
        <taxon>Desarmillaria</taxon>
    </lineage>
</organism>
<feature type="compositionally biased region" description="Basic and acidic residues" evidence="1">
    <location>
        <begin position="181"/>
        <end position="196"/>
    </location>
</feature>
<protein>
    <submittedName>
        <fullName evidence="2">Uncharacterized protein</fullName>
    </submittedName>
</protein>
<accession>A0AA39JWG8</accession>
<dbReference type="GeneID" id="85363889"/>
<dbReference type="AlphaFoldDB" id="A0AA39JWG8"/>
<name>A0AA39JWG8_ARMTA</name>
<feature type="compositionally biased region" description="Polar residues" evidence="1">
    <location>
        <begin position="104"/>
        <end position="116"/>
    </location>
</feature>
<evidence type="ECO:0000256" key="1">
    <source>
        <dbReference type="SAM" id="MobiDB-lite"/>
    </source>
</evidence>
<feature type="compositionally biased region" description="Basic and acidic residues" evidence="1">
    <location>
        <begin position="283"/>
        <end position="293"/>
    </location>
</feature>
<dbReference type="EMBL" id="JAUEPS010000039">
    <property type="protein sequence ID" value="KAK0449066.1"/>
    <property type="molecule type" value="Genomic_DNA"/>
</dbReference>
<evidence type="ECO:0000313" key="2">
    <source>
        <dbReference type="EMBL" id="KAK0449066.1"/>
    </source>
</evidence>
<feature type="compositionally biased region" description="Low complexity" evidence="1">
    <location>
        <begin position="313"/>
        <end position="327"/>
    </location>
</feature>
<keyword evidence="3" id="KW-1185">Reference proteome</keyword>
<dbReference type="RefSeq" id="XP_060326781.1">
    <property type="nucleotide sequence ID" value="XM_060480341.1"/>
</dbReference>
<sequence length="327" mass="35340">MDEVDFFHIDALKYADDAALVLLEFQQRRDHLQHHRQDKTSTTAADHSSLCKIQLDPVASITSHIPNALASDGHGLAFSFDNAVSSKNISVHLSRLPPRPSMLFPSTSTNTHQMSHLQPPHFHTPSSRQTNLSTSDLPRVIMDGLSSSRLRPIDPQRQFRPHQESDGTFEPSDTARPVRSARQDHRSSPYQDHKGSIDSSSSDTLSGYGAGSRHPVSRSFARPADSSLPAHHQSGHTTTPAEPPRKSGQRSFGDYPHPNGGFEPSAGGPTNLDYPIVGRTVKRNLEEQHDGSVPRKNAAARGGSDSGSVQSDATGAAESEAATGSCV</sequence>
<evidence type="ECO:0000313" key="3">
    <source>
        <dbReference type="Proteomes" id="UP001175211"/>
    </source>
</evidence>
<proteinExistence type="predicted"/>